<proteinExistence type="inferred from homology"/>
<dbReference type="InterPro" id="IPR011010">
    <property type="entry name" value="DNA_brk_join_enz"/>
</dbReference>
<dbReference type="GO" id="GO:0003677">
    <property type="term" value="F:DNA binding"/>
    <property type="evidence" value="ECO:0007669"/>
    <property type="project" value="UniProtKB-KW"/>
</dbReference>
<dbReference type="PANTHER" id="PTHR30349">
    <property type="entry name" value="PHAGE INTEGRASE-RELATED"/>
    <property type="match status" value="1"/>
</dbReference>
<keyword evidence="2" id="KW-0238">DNA-binding</keyword>
<dbReference type="SUPFAM" id="SSF56349">
    <property type="entry name" value="DNA breaking-rejoining enzymes"/>
    <property type="match status" value="1"/>
</dbReference>
<evidence type="ECO:0000256" key="1">
    <source>
        <dbReference type="ARBA" id="ARBA00008857"/>
    </source>
</evidence>
<dbReference type="AlphaFoldDB" id="A0A0A0UTV5"/>
<dbReference type="InterPro" id="IPR002104">
    <property type="entry name" value="Integrase_catalytic"/>
</dbReference>
<dbReference type="Pfam" id="PF00589">
    <property type="entry name" value="Phage_integrase"/>
    <property type="match status" value="1"/>
</dbReference>
<dbReference type="GO" id="GO:0006310">
    <property type="term" value="P:DNA recombination"/>
    <property type="evidence" value="ECO:0007669"/>
    <property type="project" value="UniProtKB-KW"/>
</dbReference>
<evidence type="ECO:0000259" key="4">
    <source>
        <dbReference type="PROSITE" id="PS51898"/>
    </source>
</evidence>
<dbReference type="InterPro" id="IPR013762">
    <property type="entry name" value="Integrase-like_cat_sf"/>
</dbReference>
<dbReference type="PROSITE" id="PS51898">
    <property type="entry name" value="TYR_RECOMBINASE"/>
    <property type="match status" value="1"/>
</dbReference>
<accession>A0A0A0UTV5</accession>
<dbReference type="RefSeq" id="WP_172685642.1">
    <property type="nucleotide sequence ID" value="NZ_KJ776580.1"/>
</dbReference>
<dbReference type="InterPro" id="IPR050090">
    <property type="entry name" value="Tyrosine_recombinase_XerCD"/>
</dbReference>
<evidence type="ECO:0000256" key="2">
    <source>
        <dbReference type="ARBA" id="ARBA00023125"/>
    </source>
</evidence>
<dbReference type="GO" id="GO:0015074">
    <property type="term" value="P:DNA integration"/>
    <property type="evidence" value="ECO:0007669"/>
    <property type="project" value="InterPro"/>
</dbReference>
<organism evidence="5">
    <name type="scientific">Clostridium botulinum</name>
    <dbReference type="NCBI Taxonomy" id="1491"/>
    <lineage>
        <taxon>Bacteria</taxon>
        <taxon>Bacillati</taxon>
        <taxon>Bacillota</taxon>
        <taxon>Clostridia</taxon>
        <taxon>Eubacteriales</taxon>
        <taxon>Clostridiaceae</taxon>
        <taxon>Clostridium</taxon>
    </lineage>
</organism>
<comment type="similarity">
    <text evidence="1">Belongs to the 'phage' integrase family.</text>
</comment>
<dbReference type="EMBL" id="KJ776580">
    <property type="protein sequence ID" value="AIW54703.1"/>
    <property type="molecule type" value="Genomic_DNA"/>
</dbReference>
<name>A0A0A0UTV5_CLOBO</name>
<protein>
    <submittedName>
        <fullName evidence="5">Phage integrase</fullName>
    </submittedName>
</protein>
<keyword evidence="3" id="KW-0233">DNA recombination</keyword>
<feature type="domain" description="Tyr recombinase" evidence="4">
    <location>
        <begin position="174"/>
        <end position="372"/>
    </location>
</feature>
<dbReference type="Gene3D" id="1.10.443.10">
    <property type="entry name" value="Intergrase catalytic core"/>
    <property type="match status" value="1"/>
</dbReference>
<geneLocation type="plasmid" evidence="5">
    <name>pCDC5900</name>
</geneLocation>
<evidence type="ECO:0000256" key="3">
    <source>
        <dbReference type="ARBA" id="ARBA00023172"/>
    </source>
</evidence>
<reference evidence="5" key="1">
    <citation type="journal article" date="2014" name="Genome Biol. Evol.">
        <title>Three classes of plasmid (47-63 kb) carry the type B neurotoxin gene cluster of group II Clostridium botulinum.</title>
        <authorList>
            <person name="Carter A.T."/>
            <person name="Austin J.W."/>
            <person name="Weedmark K.A."/>
            <person name="Corbett C."/>
            <person name="Peck M.W."/>
        </authorList>
    </citation>
    <scope>NUCLEOTIDE SEQUENCE</scope>
    <source>
        <strain evidence="5">CDC5900</strain>
        <plasmid evidence="5">pCDC5900</plasmid>
    </source>
</reference>
<evidence type="ECO:0000313" key="5">
    <source>
        <dbReference type="EMBL" id="AIW54703.1"/>
    </source>
</evidence>
<dbReference type="PANTHER" id="PTHR30349:SF41">
    <property type="entry name" value="INTEGRASE_RECOMBINASE PROTEIN MJ0367-RELATED"/>
    <property type="match status" value="1"/>
</dbReference>
<sequence length="509" mass="59533">MAITKLNLHPITIESDYSDITIGNSKFTDDVWDLSLFITFKTTKDSRKKINFGFIQNEDMKLTVKLYAYYKLGQIKPQTVFTYIKAYLPAFIEYCILNNINSFNDVTKEIFLSYALWLKEDKKVAQRTGYLYCSVVEEIIKMGQIKGWDVPKTNIFVNFTSNDLWDIKKALKENKTKPIPEGIFDKILQCALKEKNILTKSGIIIQSQTGLRINEVLSIRQGCVHTTNDGYVYMEVTLGKTEKGEPIIHKVFINELVKNVVEELEKYTKDLREESGLKELFLVRYNNSFEVLKVDKFTGRRLPNFIKRWDIRDSKGNLYPLKSHQFRATFVRELIKQKVPIAHIMKQFAHVSIEMTSHYLTLKEEEVKEIYSDMILGKDSKIAGLRAKEIKTKLDEQFRGKTEQEVDDIVSNLSKSMSFNPLPTGVCLYDFRRGNCSDGDGCFFYNCPNYVTEVKFYPILKQELDLMEKEMSRYKELGQQRSWERQYIKYKYLKPLVDSLEVQINEEKK</sequence>
<keyword evidence="5" id="KW-0614">Plasmid</keyword>
<dbReference type="CDD" id="cd00397">
    <property type="entry name" value="DNA_BRE_C"/>
    <property type="match status" value="1"/>
</dbReference>